<comment type="caution">
    <text evidence="16">The sequence shown here is derived from an EMBL/GenBank/DDBJ whole genome shotgun (WGS) entry which is preliminary data.</text>
</comment>
<evidence type="ECO:0000256" key="13">
    <source>
        <dbReference type="SAM" id="Phobius"/>
    </source>
</evidence>
<evidence type="ECO:0000313" key="16">
    <source>
        <dbReference type="EMBL" id="KAK5912669.1"/>
    </source>
</evidence>
<evidence type="ECO:0000256" key="11">
    <source>
        <dbReference type="ARBA" id="ARBA00038492"/>
    </source>
</evidence>
<feature type="transmembrane region" description="Helical" evidence="13">
    <location>
        <begin position="482"/>
        <end position="502"/>
    </location>
</feature>
<dbReference type="InterPro" id="IPR000337">
    <property type="entry name" value="GPCR_3"/>
</dbReference>
<feature type="chain" id="PRO_5042967969" description="Taste receptor type 1 member 3" evidence="14">
    <location>
        <begin position="25"/>
        <end position="621"/>
    </location>
</feature>
<keyword evidence="17" id="KW-1185">Reference proteome</keyword>
<evidence type="ECO:0000313" key="17">
    <source>
        <dbReference type="Proteomes" id="UP001335648"/>
    </source>
</evidence>
<dbReference type="FunFam" id="3.40.50.2300:FF:000016">
    <property type="entry name" value="Taste 1 receptor member 2"/>
    <property type="match status" value="1"/>
</dbReference>
<evidence type="ECO:0000256" key="4">
    <source>
        <dbReference type="ARBA" id="ARBA00022729"/>
    </source>
</evidence>
<evidence type="ECO:0000256" key="2">
    <source>
        <dbReference type="ARBA" id="ARBA00022475"/>
    </source>
</evidence>
<evidence type="ECO:0000256" key="12">
    <source>
        <dbReference type="ARBA" id="ARBA00040705"/>
    </source>
</evidence>
<keyword evidence="8" id="KW-0675">Receptor</keyword>
<dbReference type="EMBL" id="JAULUE010002047">
    <property type="protein sequence ID" value="KAK5912669.1"/>
    <property type="molecule type" value="Genomic_DNA"/>
</dbReference>
<protein>
    <recommendedName>
        <fullName evidence="12">Taste receptor type 1 member 3</fullName>
    </recommendedName>
</protein>
<feature type="transmembrane region" description="Helical" evidence="13">
    <location>
        <begin position="530"/>
        <end position="555"/>
    </location>
</feature>
<keyword evidence="2" id="KW-1003">Cell membrane</keyword>
<feature type="transmembrane region" description="Helical" evidence="13">
    <location>
        <begin position="400"/>
        <end position="427"/>
    </location>
</feature>
<keyword evidence="3 13" id="KW-0812">Transmembrane</keyword>
<dbReference type="Pfam" id="PF00003">
    <property type="entry name" value="7tm_3"/>
    <property type="match status" value="1"/>
</dbReference>
<dbReference type="AlphaFoldDB" id="A0AAN8HHN3"/>
<dbReference type="Gene3D" id="3.40.50.2300">
    <property type="match status" value="4"/>
</dbReference>
<dbReference type="Proteomes" id="UP001335648">
    <property type="component" value="Unassembled WGS sequence"/>
</dbReference>
<dbReference type="GO" id="GO:0005886">
    <property type="term" value="C:plasma membrane"/>
    <property type="evidence" value="ECO:0007669"/>
    <property type="project" value="UniProtKB-SubCell"/>
</dbReference>
<dbReference type="PANTHER" id="PTHR24061:SF435">
    <property type="entry name" value="TASTE RECEPTOR TYPE 1 MEMBER 3"/>
    <property type="match status" value="1"/>
</dbReference>
<evidence type="ECO:0000256" key="5">
    <source>
        <dbReference type="ARBA" id="ARBA00022989"/>
    </source>
</evidence>
<keyword evidence="10" id="KW-0807">Transducer</keyword>
<dbReference type="PANTHER" id="PTHR24061">
    <property type="entry name" value="CALCIUM-SENSING RECEPTOR-RELATED"/>
    <property type="match status" value="1"/>
</dbReference>
<dbReference type="FunFam" id="2.10.50.30:FF:000004">
    <property type="entry name" value="Taste receptor type 1 member 3-like protein"/>
    <property type="match status" value="1"/>
</dbReference>
<keyword evidence="9" id="KW-0325">Glycoprotein</keyword>
<dbReference type="CDD" id="cd15290">
    <property type="entry name" value="7tmC_TAS1R3"/>
    <property type="match status" value="1"/>
</dbReference>
<dbReference type="GO" id="GO:0050917">
    <property type="term" value="P:sensory perception of umami taste"/>
    <property type="evidence" value="ECO:0007669"/>
    <property type="project" value="TreeGrafter"/>
</dbReference>
<sequence length="621" mass="68400">MSSEMVSVIGKLLGFFLMPQVSFGATSEKFSDKLLYPSFFRTVPSDKWQVKVMALLLKEFGWNWVAVVGSDEEYGQRGVQEFSKVTENMSVCVAYQGLIPVYTDPGPAITTIIDNINATKVGVVVVFALAEPAAIFFKEVISRNVQAVWIASASWSIKNQLTSLPNIQSIGTVIGLQYQTQTLDELTAYTQLSSVYAAIYFVAEALHNLLGCNSTGCLKEIKIYPWKLLEVLRNTSIDINGTHLQFDSKGNPNVGYDIIEWVWNASTLDFVVIGSFKEKLSINKTLLKWHTANSEVPQSKCSAACGQGLVRRVKGFHSCCFDCIDCLAGTYQANEEDTQCTKCPDRQWSSNNSTSCIDPSFEFLSWNTPEALQLTLAGVLLLICQVSVGVVFLKHRGSFIVAASGGTLSFVALISLMGACLSLVIFLGQPRDMVCHLQLPLTSIFKTVAISIITFISLQILYVTEFPKMAASHLHILRGPGIWLFVLVCFAVQGALCGWFLVEGSTLSEYVANLKIDFVRSFLTCPMSPLIGFALIQGFNGAMALISFMSTFMAAKPLHQYNLARDITFASLIYCVIWVTFIPIYIGLSHKDRSIVHVSFNLASNFGLVAAQEEPQQEPGK</sequence>
<keyword evidence="7 13" id="KW-0472">Membrane</keyword>
<dbReference type="InterPro" id="IPR000068">
    <property type="entry name" value="GPCR_3_Ca_sens_rcpt-rel"/>
</dbReference>
<evidence type="ECO:0000256" key="6">
    <source>
        <dbReference type="ARBA" id="ARBA00023040"/>
    </source>
</evidence>
<feature type="transmembrane region" description="Helical" evidence="13">
    <location>
        <begin position="371"/>
        <end position="393"/>
    </location>
</feature>
<dbReference type="GO" id="GO:0004930">
    <property type="term" value="F:G protein-coupled receptor activity"/>
    <property type="evidence" value="ECO:0007669"/>
    <property type="project" value="UniProtKB-KW"/>
</dbReference>
<dbReference type="PROSITE" id="PS50259">
    <property type="entry name" value="G_PROTEIN_RECEP_F3_4"/>
    <property type="match status" value="1"/>
</dbReference>
<dbReference type="InterPro" id="IPR017978">
    <property type="entry name" value="GPCR_3_C"/>
</dbReference>
<evidence type="ECO:0000256" key="10">
    <source>
        <dbReference type="ARBA" id="ARBA00023224"/>
    </source>
</evidence>
<accession>A0AAN8HHN3</accession>
<comment type="similarity">
    <text evidence="11">Belongs to the G-protein coupled receptor 3 family. TAS1R subfamily.</text>
</comment>
<dbReference type="InterPro" id="IPR038550">
    <property type="entry name" value="GPCR_3_9-Cys_sf"/>
</dbReference>
<organism evidence="16 17">
    <name type="scientific">Champsocephalus esox</name>
    <name type="common">pike icefish</name>
    <dbReference type="NCBI Taxonomy" id="159716"/>
    <lineage>
        <taxon>Eukaryota</taxon>
        <taxon>Metazoa</taxon>
        <taxon>Chordata</taxon>
        <taxon>Craniata</taxon>
        <taxon>Vertebrata</taxon>
        <taxon>Euteleostomi</taxon>
        <taxon>Actinopterygii</taxon>
        <taxon>Neopterygii</taxon>
        <taxon>Teleostei</taxon>
        <taxon>Neoteleostei</taxon>
        <taxon>Acanthomorphata</taxon>
        <taxon>Eupercaria</taxon>
        <taxon>Perciformes</taxon>
        <taxon>Notothenioidei</taxon>
        <taxon>Channichthyidae</taxon>
        <taxon>Champsocephalus</taxon>
    </lineage>
</organism>
<feature type="transmembrane region" description="Helical" evidence="13">
    <location>
        <begin position="439"/>
        <end position="462"/>
    </location>
</feature>
<evidence type="ECO:0000259" key="15">
    <source>
        <dbReference type="PROSITE" id="PS50259"/>
    </source>
</evidence>
<dbReference type="Pfam" id="PF07562">
    <property type="entry name" value="NCD3G"/>
    <property type="match status" value="1"/>
</dbReference>
<evidence type="ECO:0000256" key="7">
    <source>
        <dbReference type="ARBA" id="ARBA00023136"/>
    </source>
</evidence>
<feature type="signal peptide" evidence="14">
    <location>
        <begin position="1"/>
        <end position="24"/>
    </location>
</feature>
<feature type="transmembrane region" description="Helical" evidence="13">
    <location>
        <begin position="567"/>
        <end position="588"/>
    </location>
</feature>
<evidence type="ECO:0000256" key="14">
    <source>
        <dbReference type="SAM" id="SignalP"/>
    </source>
</evidence>
<keyword evidence="5 13" id="KW-1133">Transmembrane helix</keyword>
<evidence type="ECO:0000256" key="3">
    <source>
        <dbReference type="ARBA" id="ARBA00022692"/>
    </source>
</evidence>
<keyword evidence="4 14" id="KW-0732">Signal</keyword>
<evidence type="ECO:0000256" key="8">
    <source>
        <dbReference type="ARBA" id="ARBA00023170"/>
    </source>
</evidence>
<feature type="domain" description="G-protein coupled receptors family 3 profile" evidence="15">
    <location>
        <begin position="370"/>
        <end position="616"/>
    </location>
</feature>
<evidence type="ECO:0000256" key="1">
    <source>
        <dbReference type="ARBA" id="ARBA00004651"/>
    </source>
</evidence>
<dbReference type="GO" id="GO:0050916">
    <property type="term" value="P:sensory perception of sweet taste"/>
    <property type="evidence" value="ECO:0007669"/>
    <property type="project" value="TreeGrafter"/>
</dbReference>
<dbReference type="InterPro" id="IPR001828">
    <property type="entry name" value="ANF_lig-bd_rcpt"/>
</dbReference>
<reference evidence="16 17" key="1">
    <citation type="journal article" date="2023" name="Mol. Biol. Evol.">
        <title>Genomics of Secondarily Temperate Adaptation in the Only Non-Antarctic Icefish.</title>
        <authorList>
            <person name="Rivera-Colon A.G."/>
            <person name="Rayamajhi N."/>
            <person name="Minhas B.F."/>
            <person name="Madrigal G."/>
            <person name="Bilyk K.T."/>
            <person name="Yoon V."/>
            <person name="Hune M."/>
            <person name="Gregory S."/>
            <person name="Cheng C.H.C."/>
            <person name="Catchen J.M."/>
        </authorList>
    </citation>
    <scope>NUCLEOTIDE SEQUENCE [LARGE SCALE GENOMIC DNA]</scope>
    <source>
        <strain evidence="16">JC2023a</strain>
    </source>
</reference>
<dbReference type="PRINTS" id="PR00248">
    <property type="entry name" value="GPCRMGR"/>
</dbReference>
<proteinExistence type="inferred from homology"/>
<comment type="subcellular location">
    <subcellularLocation>
        <location evidence="1">Cell membrane</location>
        <topology evidence="1">Multi-pass membrane protein</topology>
    </subcellularLocation>
</comment>
<keyword evidence="6" id="KW-0297">G-protein coupled receptor</keyword>
<dbReference type="InterPro" id="IPR011500">
    <property type="entry name" value="GPCR_3_9-Cys_dom"/>
</dbReference>
<dbReference type="Pfam" id="PF01094">
    <property type="entry name" value="ANF_receptor"/>
    <property type="match status" value="1"/>
</dbReference>
<dbReference type="InterPro" id="IPR028082">
    <property type="entry name" value="Peripla_BP_I"/>
</dbReference>
<dbReference type="SUPFAM" id="SSF53822">
    <property type="entry name" value="Periplasmic binding protein-like I"/>
    <property type="match status" value="1"/>
</dbReference>
<evidence type="ECO:0000256" key="9">
    <source>
        <dbReference type="ARBA" id="ARBA00023180"/>
    </source>
</evidence>
<dbReference type="Gene3D" id="2.10.50.30">
    <property type="entry name" value="GPCR, family 3, nine cysteines domain"/>
    <property type="match status" value="1"/>
</dbReference>
<gene>
    <name evidence="16" type="ORF">CesoFtcFv8_002517</name>
</gene>
<name>A0AAN8HHN3_9TELE</name>